<keyword evidence="3" id="KW-0539">Nucleus</keyword>
<evidence type="ECO:0008006" key="5">
    <source>
        <dbReference type="Google" id="ProtNLM"/>
    </source>
</evidence>
<name>A0A146KAJ6_9EUKA</name>
<evidence type="ECO:0000256" key="1">
    <source>
        <dbReference type="ARBA" id="ARBA00023015"/>
    </source>
</evidence>
<evidence type="ECO:0000313" key="4">
    <source>
        <dbReference type="EMBL" id="JAP92974.1"/>
    </source>
</evidence>
<dbReference type="Gene3D" id="1.10.10.60">
    <property type="entry name" value="Homeodomain-like"/>
    <property type="match status" value="1"/>
</dbReference>
<sequence>MNYTEKIRQLKQINQKFKRNINQRTRYKWSLELLHKFALYVSKTGIKQIKPSQLQATFEYDGLKNHQLGSHLQKYKLKIQQEQGLVSLKQIENWMCPQEFLIYEDIAFECTKWRQIQEQDTTLTSQFEQLKSISIDETQELDYFYSLMNDYIQLQE</sequence>
<evidence type="ECO:0000256" key="2">
    <source>
        <dbReference type="ARBA" id="ARBA00023163"/>
    </source>
</evidence>
<reference evidence="4" key="1">
    <citation type="submission" date="2015-07" db="EMBL/GenBank/DDBJ databases">
        <title>Adaptation to a free-living lifestyle via gene acquisitions in the diplomonad Trepomonas sp. PC1.</title>
        <authorList>
            <person name="Xu F."/>
            <person name="Jerlstrom-Hultqvist J."/>
            <person name="Kolisko M."/>
            <person name="Simpson A.G.B."/>
            <person name="Roger A.J."/>
            <person name="Svard S.G."/>
            <person name="Andersson J.O."/>
        </authorList>
    </citation>
    <scope>NUCLEOTIDE SEQUENCE</scope>
    <source>
        <strain evidence="4">PC1</strain>
    </source>
</reference>
<accession>A0A146KAJ6</accession>
<proteinExistence type="predicted"/>
<keyword evidence="1" id="KW-0805">Transcription regulation</keyword>
<dbReference type="AlphaFoldDB" id="A0A146KAJ6"/>
<dbReference type="InterPro" id="IPR009057">
    <property type="entry name" value="Homeodomain-like_sf"/>
</dbReference>
<dbReference type="GO" id="GO:0003677">
    <property type="term" value="F:DNA binding"/>
    <property type="evidence" value="ECO:0007669"/>
    <property type="project" value="InterPro"/>
</dbReference>
<dbReference type="InterPro" id="IPR006447">
    <property type="entry name" value="Myb_dom_plants"/>
</dbReference>
<dbReference type="SUPFAM" id="SSF46689">
    <property type="entry name" value="Homeodomain-like"/>
    <property type="match status" value="1"/>
</dbReference>
<keyword evidence="2" id="KW-0804">Transcription</keyword>
<protein>
    <recommendedName>
        <fullName evidence="5">Myb-like DNA-binding domain-containing protein</fullName>
    </recommendedName>
</protein>
<evidence type="ECO:0000256" key="3">
    <source>
        <dbReference type="ARBA" id="ARBA00023242"/>
    </source>
</evidence>
<gene>
    <name evidence="4" type="ORF">TPC1_14909</name>
</gene>
<dbReference type="EMBL" id="GDID01003632">
    <property type="protein sequence ID" value="JAP92974.1"/>
    <property type="molecule type" value="Transcribed_RNA"/>
</dbReference>
<dbReference type="NCBIfam" id="TIGR01557">
    <property type="entry name" value="myb_SHAQKYF"/>
    <property type="match status" value="1"/>
</dbReference>
<organism evidence="4">
    <name type="scientific">Trepomonas sp. PC1</name>
    <dbReference type="NCBI Taxonomy" id="1076344"/>
    <lineage>
        <taxon>Eukaryota</taxon>
        <taxon>Metamonada</taxon>
        <taxon>Diplomonadida</taxon>
        <taxon>Hexamitidae</taxon>
        <taxon>Hexamitinae</taxon>
        <taxon>Trepomonas</taxon>
    </lineage>
</organism>